<comment type="subcellular location">
    <subcellularLocation>
        <location evidence="3">Nucleus</location>
    </subcellularLocation>
</comment>
<feature type="compositionally biased region" description="Basic residues" evidence="4">
    <location>
        <begin position="181"/>
        <end position="193"/>
    </location>
</feature>
<dbReference type="GO" id="GO:0005634">
    <property type="term" value="C:nucleus"/>
    <property type="evidence" value="ECO:0007669"/>
    <property type="project" value="UniProtKB-SubCell"/>
</dbReference>
<dbReference type="GO" id="GO:0030154">
    <property type="term" value="P:cell differentiation"/>
    <property type="evidence" value="ECO:0007669"/>
    <property type="project" value="TreeGrafter"/>
</dbReference>
<dbReference type="InterPro" id="IPR000418">
    <property type="entry name" value="Ets_dom"/>
</dbReference>
<protein>
    <recommendedName>
        <fullName evidence="5">ETS domain-containing protein</fullName>
    </recommendedName>
</protein>
<feature type="compositionally biased region" description="Pro residues" evidence="4">
    <location>
        <begin position="218"/>
        <end position="229"/>
    </location>
</feature>
<dbReference type="EMBL" id="JAWZYT010002783">
    <property type="protein sequence ID" value="KAK4302088.1"/>
    <property type="molecule type" value="Genomic_DNA"/>
</dbReference>
<dbReference type="InterPro" id="IPR013761">
    <property type="entry name" value="SAM/pointed_sf"/>
</dbReference>
<dbReference type="Proteomes" id="UP001292094">
    <property type="component" value="Unassembled WGS sequence"/>
</dbReference>
<keyword evidence="7" id="KW-1185">Reference proteome</keyword>
<comment type="caution">
    <text evidence="6">The sequence shown here is derived from an EMBL/GenBank/DDBJ whole genome shotgun (WGS) entry which is preliminary data.</text>
</comment>
<dbReference type="SMART" id="SM00413">
    <property type="entry name" value="ETS"/>
    <property type="match status" value="1"/>
</dbReference>
<dbReference type="InterPro" id="IPR036388">
    <property type="entry name" value="WH-like_DNA-bd_sf"/>
</dbReference>
<evidence type="ECO:0000256" key="3">
    <source>
        <dbReference type="RuleBase" id="RU004019"/>
    </source>
</evidence>
<dbReference type="PANTHER" id="PTHR11849">
    <property type="entry name" value="ETS"/>
    <property type="match status" value="1"/>
</dbReference>
<dbReference type="Gene3D" id="1.10.10.10">
    <property type="entry name" value="Winged helix-like DNA-binding domain superfamily/Winged helix DNA-binding domain"/>
    <property type="match status" value="1"/>
</dbReference>
<keyword evidence="3" id="KW-0539">Nucleus</keyword>
<accession>A0AAE1TXB1</accession>
<dbReference type="InterPro" id="IPR003118">
    <property type="entry name" value="Pointed_dom"/>
</dbReference>
<dbReference type="GO" id="GO:0043565">
    <property type="term" value="F:sequence-specific DNA binding"/>
    <property type="evidence" value="ECO:0007669"/>
    <property type="project" value="InterPro"/>
</dbReference>
<evidence type="ECO:0000256" key="2">
    <source>
        <dbReference type="ARBA" id="ARBA00023125"/>
    </source>
</evidence>
<feature type="domain" description="ETS" evidence="5">
    <location>
        <begin position="358"/>
        <end position="441"/>
    </location>
</feature>
<dbReference type="PROSITE" id="PS00345">
    <property type="entry name" value="ETS_DOMAIN_1"/>
    <property type="match status" value="1"/>
</dbReference>
<evidence type="ECO:0000313" key="7">
    <source>
        <dbReference type="Proteomes" id="UP001292094"/>
    </source>
</evidence>
<evidence type="ECO:0000256" key="4">
    <source>
        <dbReference type="SAM" id="MobiDB-lite"/>
    </source>
</evidence>
<proteinExistence type="inferred from homology"/>
<name>A0AAE1TXB1_9EUCA</name>
<organism evidence="6 7">
    <name type="scientific">Petrolisthes manimaculis</name>
    <dbReference type="NCBI Taxonomy" id="1843537"/>
    <lineage>
        <taxon>Eukaryota</taxon>
        <taxon>Metazoa</taxon>
        <taxon>Ecdysozoa</taxon>
        <taxon>Arthropoda</taxon>
        <taxon>Crustacea</taxon>
        <taxon>Multicrustacea</taxon>
        <taxon>Malacostraca</taxon>
        <taxon>Eumalacostraca</taxon>
        <taxon>Eucarida</taxon>
        <taxon>Decapoda</taxon>
        <taxon>Pleocyemata</taxon>
        <taxon>Anomura</taxon>
        <taxon>Galatheoidea</taxon>
        <taxon>Porcellanidae</taxon>
        <taxon>Petrolisthes</taxon>
    </lineage>
</organism>
<feature type="region of interest" description="Disordered" evidence="4">
    <location>
        <begin position="119"/>
        <end position="152"/>
    </location>
</feature>
<dbReference type="PANTHER" id="PTHR11849:SF190">
    <property type="entry name" value="ETS-DOMAIN PROTEIN"/>
    <property type="match status" value="1"/>
</dbReference>
<dbReference type="GO" id="GO:0000981">
    <property type="term" value="F:DNA-binding transcription factor activity, RNA polymerase II-specific"/>
    <property type="evidence" value="ECO:0007669"/>
    <property type="project" value="TreeGrafter"/>
</dbReference>
<evidence type="ECO:0000313" key="6">
    <source>
        <dbReference type="EMBL" id="KAK4302088.1"/>
    </source>
</evidence>
<dbReference type="Gene3D" id="1.10.150.50">
    <property type="entry name" value="Transcription Factor, Ets-1"/>
    <property type="match status" value="1"/>
</dbReference>
<keyword evidence="2 3" id="KW-0238">DNA-binding</keyword>
<reference evidence="6" key="1">
    <citation type="submission" date="2023-11" db="EMBL/GenBank/DDBJ databases">
        <title>Genome assemblies of two species of porcelain crab, Petrolisthes cinctipes and Petrolisthes manimaculis (Anomura: Porcellanidae).</title>
        <authorList>
            <person name="Angst P."/>
        </authorList>
    </citation>
    <scope>NUCLEOTIDE SEQUENCE</scope>
    <source>
        <strain evidence="6">PB745_02</strain>
        <tissue evidence="6">Gill</tissue>
    </source>
</reference>
<comment type="similarity">
    <text evidence="1 3">Belongs to the ETS family.</text>
</comment>
<sequence length="512" mass="58528">MDQEVLPEDLENLQIDQNQQLSPTTVMNEGSVAHSPNLSYHVCPLNHWRKEHVLAWLWDVSKEQNISAGNLVSFVECSGAQLLQLPLDKFVALNPHHGELFFSRLCSYVQYRSRQNGYHQHHLHLQRQQQQQQQQQQQHQQEQQQQPQQQSTEFVNNDSGATYYQLQPRSIQQYHNTPQHGQHHHHHHHHYQHHPSWAENRAGYPTNQPYFSEAPTTPLQPPGYSPPSPGGVSCHSPYHMPPTPDSLSHTQDSVYPSVHTFRQATFSPNHHSFPSALLPFSPSSANSCSEGSYSGSMEVYTHPHPEYKPSIAYETDNSCTHHFQLCPLPDISPPLSSSAHLHTTATLHSLENRGERGPKLWEFLLDLLEDPVCNPEIIRWENEEERTFRLTKPHKVALRWGQRRPKESQLPYDYFARALRYHYNTGMLISVPERKLVYKFGPKAIPTRRGEVVGAAGAYGGSRTPCTSPPCNQFDHSGRLTFSLGGYVCLPPTCISMAYHQLMHVKFTSTTQ</sequence>
<dbReference type="InterPro" id="IPR036390">
    <property type="entry name" value="WH_DNA-bd_sf"/>
</dbReference>
<dbReference type="SUPFAM" id="SSF46785">
    <property type="entry name" value="Winged helix' DNA-binding domain"/>
    <property type="match status" value="1"/>
</dbReference>
<dbReference type="SUPFAM" id="SSF47769">
    <property type="entry name" value="SAM/Pointed domain"/>
    <property type="match status" value="1"/>
</dbReference>
<dbReference type="InterPro" id="IPR046328">
    <property type="entry name" value="ETS_fam"/>
</dbReference>
<dbReference type="Pfam" id="PF02198">
    <property type="entry name" value="SAM_PNT"/>
    <property type="match status" value="1"/>
</dbReference>
<feature type="compositionally biased region" description="Low complexity" evidence="4">
    <location>
        <begin position="126"/>
        <end position="150"/>
    </location>
</feature>
<dbReference type="PRINTS" id="PR00454">
    <property type="entry name" value="ETSDOMAIN"/>
</dbReference>
<dbReference type="PROSITE" id="PS50061">
    <property type="entry name" value="ETS_DOMAIN_3"/>
    <property type="match status" value="1"/>
</dbReference>
<feature type="region of interest" description="Disordered" evidence="4">
    <location>
        <begin position="175"/>
        <end position="232"/>
    </location>
</feature>
<dbReference type="AlphaFoldDB" id="A0AAE1TXB1"/>
<evidence type="ECO:0000256" key="1">
    <source>
        <dbReference type="ARBA" id="ARBA00005562"/>
    </source>
</evidence>
<dbReference type="Pfam" id="PF00178">
    <property type="entry name" value="Ets"/>
    <property type="match status" value="1"/>
</dbReference>
<gene>
    <name evidence="6" type="ORF">Pmani_025804</name>
</gene>
<evidence type="ECO:0000259" key="5">
    <source>
        <dbReference type="PROSITE" id="PS50061"/>
    </source>
</evidence>